<organism evidence="4 5">
    <name type="scientific">Myceligenerans crystallogenes</name>
    <dbReference type="NCBI Taxonomy" id="316335"/>
    <lineage>
        <taxon>Bacteria</taxon>
        <taxon>Bacillati</taxon>
        <taxon>Actinomycetota</taxon>
        <taxon>Actinomycetes</taxon>
        <taxon>Micrococcales</taxon>
        <taxon>Promicromonosporaceae</taxon>
        <taxon>Myceligenerans</taxon>
    </lineage>
</organism>
<dbReference type="PROSITE" id="PS50935">
    <property type="entry name" value="SSB"/>
    <property type="match status" value="1"/>
</dbReference>
<name>A0ABP4ZF70_9MICO</name>
<evidence type="ECO:0008006" key="6">
    <source>
        <dbReference type="Google" id="ProtNLM"/>
    </source>
</evidence>
<dbReference type="RefSeq" id="WP_344099952.1">
    <property type="nucleotide sequence ID" value="NZ_BAAANL010000001.1"/>
</dbReference>
<feature type="compositionally biased region" description="Basic and acidic residues" evidence="3">
    <location>
        <begin position="138"/>
        <end position="147"/>
    </location>
</feature>
<evidence type="ECO:0000256" key="2">
    <source>
        <dbReference type="PROSITE-ProRule" id="PRU00252"/>
    </source>
</evidence>
<evidence type="ECO:0000313" key="4">
    <source>
        <dbReference type="EMBL" id="GAA1854524.1"/>
    </source>
</evidence>
<evidence type="ECO:0000313" key="5">
    <source>
        <dbReference type="Proteomes" id="UP001501094"/>
    </source>
</evidence>
<reference evidence="5" key="1">
    <citation type="journal article" date="2019" name="Int. J. Syst. Evol. Microbiol.">
        <title>The Global Catalogue of Microorganisms (GCM) 10K type strain sequencing project: providing services to taxonomists for standard genome sequencing and annotation.</title>
        <authorList>
            <consortium name="The Broad Institute Genomics Platform"/>
            <consortium name="The Broad Institute Genome Sequencing Center for Infectious Disease"/>
            <person name="Wu L."/>
            <person name="Ma J."/>
        </authorList>
    </citation>
    <scope>NUCLEOTIDE SEQUENCE [LARGE SCALE GENOMIC DNA]</scope>
    <source>
        <strain evidence="5">JCM 14326</strain>
    </source>
</reference>
<sequence>MTIPIPVSASLTGRLADAPRLRETGSGTVYVRVRVHVFPRRPRHAGPDASWPEPVTVELVTFDAVATVLCQRFRFGDWFVASGRLEASRSNAPVSFIARRIGHDATRTSYTLRRSRPRPVRARSTGPALQPAGSGTAVDRRADDRSA</sequence>
<gene>
    <name evidence="4" type="ORF">GCM10009751_09180</name>
</gene>
<dbReference type="InterPro" id="IPR012340">
    <property type="entry name" value="NA-bd_OB-fold"/>
</dbReference>
<keyword evidence="5" id="KW-1185">Reference proteome</keyword>
<proteinExistence type="predicted"/>
<protein>
    <recommendedName>
        <fullName evidence="6">Single-strand DNA-binding protein</fullName>
    </recommendedName>
</protein>
<accession>A0ABP4ZF70</accession>
<comment type="caution">
    <text evidence="4">The sequence shown here is derived from an EMBL/GenBank/DDBJ whole genome shotgun (WGS) entry which is preliminary data.</text>
</comment>
<dbReference type="EMBL" id="BAAANL010000001">
    <property type="protein sequence ID" value="GAA1854524.1"/>
    <property type="molecule type" value="Genomic_DNA"/>
</dbReference>
<keyword evidence="1 2" id="KW-0238">DNA-binding</keyword>
<dbReference type="Proteomes" id="UP001501094">
    <property type="component" value="Unassembled WGS sequence"/>
</dbReference>
<dbReference type="SUPFAM" id="SSF50249">
    <property type="entry name" value="Nucleic acid-binding proteins"/>
    <property type="match status" value="1"/>
</dbReference>
<feature type="region of interest" description="Disordered" evidence="3">
    <location>
        <begin position="107"/>
        <end position="147"/>
    </location>
</feature>
<evidence type="ECO:0000256" key="1">
    <source>
        <dbReference type="ARBA" id="ARBA00023125"/>
    </source>
</evidence>
<dbReference type="InterPro" id="IPR000424">
    <property type="entry name" value="Primosome_PriB/ssb"/>
</dbReference>
<evidence type="ECO:0000256" key="3">
    <source>
        <dbReference type="SAM" id="MobiDB-lite"/>
    </source>
</evidence>
<dbReference type="Gene3D" id="2.40.50.140">
    <property type="entry name" value="Nucleic acid-binding proteins"/>
    <property type="match status" value="1"/>
</dbReference>